<organism evidence="2 3">
    <name type="scientific">Carya illinoinensis</name>
    <name type="common">Pecan</name>
    <dbReference type="NCBI Taxonomy" id="32201"/>
    <lineage>
        <taxon>Eukaryota</taxon>
        <taxon>Viridiplantae</taxon>
        <taxon>Streptophyta</taxon>
        <taxon>Embryophyta</taxon>
        <taxon>Tracheophyta</taxon>
        <taxon>Spermatophyta</taxon>
        <taxon>Magnoliopsida</taxon>
        <taxon>eudicotyledons</taxon>
        <taxon>Gunneridae</taxon>
        <taxon>Pentapetalae</taxon>
        <taxon>rosids</taxon>
        <taxon>fabids</taxon>
        <taxon>Fagales</taxon>
        <taxon>Juglandaceae</taxon>
        <taxon>Carya</taxon>
    </lineage>
</organism>
<feature type="region of interest" description="Disordered" evidence="1">
    <location>
        <begin position="25"/>
        <end position="55"/>
    </location>
</feature>
<evidence type="ECO:0000313" key="2">
    <source>
        <dbReference type="EMBL" id="KAG6671383.1"/>
    </source>
</evidence>
<name>A0A922D4I1_CARIL</name>
<protein>
    <submittedName>
        <fullName evidence="2">Uncharacterized protein</fullName>
    </submittedName>
</protein>
<comment type="caution">
    <text evidence="2">The sequence shown here is derived from an EMBL/GenBank/DDBJ whole genome shotgun (WGS) entry which is preliminary data.</text>
</comment>
<dbReference type="Proteomes" id="UP000811246">
    <property type="component" value="Chromosome 16"/>
</dbReference>
<gene>
    <name evidence="2" type="ORF">I3842_16G001900</name>
</gene>
<sequence length="228" mass="25648">MLELLQLIGLNAVSSHVAFFAFEGREREREREMEPDRRKKTEKSKRTAINNEEEKKVEELLQAAQDELLLKLSLDSHMSRVPPDYLHTDLDRRFQSLKSRPSLPIYPSQSQKSTSSVASAGAEDEELKAVLGDELSARFAALKGSLFSSSSSSSSTNVISVGPISSSDDDEEDEVEKLIRWAKDAARLDPSPPSDEDDEEEDDNREHEKLYLTGEFIKVGNSSRWFGQ</sequence>
<feature type="compositionally biased region" description="Basic and acidic residues" evidence="1">
    <location>
        <begin position="25"/>
        <end position="39"/>
    </location>
</feature>
<evidence type="ECO:0000313" key="3">
    <source>
        <dbReference type="Proteomes" id="UP000811246"/>
    </source>
</evidence>
<feature type="region of interest" description="Disordered" evidence="1">
    <location>
        <begin position="100"/>
        <end position="120"/>
    </location>
</feature>
<accession>A0A922D4I1</accession>
<dbReference type="AlphaFoldDB" id="A0A922D4I1"/>
<proteinExistence type="predicted"/>
<feature type="compositionally biased region" description="Low complexity" evidence="1">
    <location>
        <begin position="108"/>
        <end position="120"/>
    </location>
</feature>
<dbReference type="EMBL" id="CM031840">
    <property type="protein sequence ID" value="KAG6671383.1"/>
    <property type="molecule type" value="Genomic_DNA"/>
</dbReference>
<reference evidence="2" key="1">
    <citation type="submission" date="2021-01" db="EMBL/GenBank/DDBJ databases">
        <authorList>
            <person name="Lovell J.T."/>
            <person name="Bentley N."/>
            <person name="Bhattarai G."/>
            <person name="Jenkins J.W."/>
            <person name="Sreedasyam A."/>
            <person name="Alarcon Y."/>
            <person name="Bock C."/>
            <person name="Boston L."/>
            <person name="Carlson J."/>
            <person name="Cervantes K."/>
            <person name="Clermont K."/>
            <person name="Krom N."/>
            <person name="Kubenka K."/>
            <person name="Mamidi S."/>
            <person name="Mattison C."/>
            <person name="Monteros M."/>
            <person name="Pisani C."/>
            <person name="Plott C."/>
            <person name="Rajasekar S."/>
            <person name="Rhein H.S."/>
            <person name="Rohla C."/>
            <person name="Song M."/>
            <person name="Hilaire R.S."/>
            <person name="Shu S."/>
            <person name="Wells L."/>
            <person name="Wang X."/>
            <person name="Webber J."/>
            <person name="Heerema R.J."/>
            <person name="Klein P."/>
            <person name="Conner P."/>
            <person name="Grauke L."/>
            <person name="Grimwood J."/>
            <person name="Schmutz J."/>
            <person name="Randall J.J."/>
        </authorList>
    </citation>
    <scope>NUCLEOTIDE SEQUENCE</scope>
    <source>
        <tissue evidence="2">Leaf</tissue>
    </source>
</reference>
<feature type="compositionally biased region" description="Basic and acidic residues" evidence="1">
    <location>
        <begin position="176"/>
        <end position="187"/>
    </location>
</feature>
<evidence type="ECO:0000256" key="1">
    <source>
        <dbReference type="SAM" id="MobiDB-lite"/>
    </source>
</evidence>
<feature type="region of interest" description="Disordered" evidence="1">
    <location>
        <begin position="146"/>
        <end position="209"/>
    </location>
</feature>
<feature type="compositionally biased region" description="Acidic residues" evidence="1">
    <location>
        <begin position="194"/>
        <end position="203"/>
    </location>
</feature>